<accession>A0ABV0XSN1</accession>
<evidence type="ECO:0000313" key="2">
    <source>
        <dbReference type="Proteomes" id="UP001469553"/>
    </source>
</evidence>
<feature type="non-terminal residue" evidence="1">
    <location>
        <position position="1"/>
    </location>
</feature>
<comment type="caution">
    <text evidence="1">The sequence shown here is derived from an EMBL/GenBank/DDBJ whole genome shotgun (WGS) entry which is preliminary data.</text>
</comment>
<dbReference type="InterPro" id="IPR013083">
    <property type="entry name" value="Znf_RING/FYVE/PHD"/>
</dbReference>
<proteinExistence type="predicted"/>
<dbReference type="PANTHER" id="PTHR36754">
    <property type="entry name" value="E3 UBIQUITIN-PROTEIN LIGASE TRIM37"/>
    <property type="match status" value="1"/>
</dbReference>
<dbReference type="EMBL" id="JAHRIP010011348">
    <property type="protein sequence ID" value="MEQ2284484.1"/>
    <property type="molecule type" value="Genomic_DNA"/>
</dbReference>
<dbReference type="InterPro" id="IPR053003">
    <property type="entry name" value="TRIM_RBCC_E3_ubiq-ligases"/>
</dbReference>
<organism evidence="1 2">
    <name type="scientific">Ameca splendens</name>
    <dbReference type="NCBI Taxonomy" id="208324"/>
    <lineage>
        <taxon>Eukaryota</taxon>
        <taxon>Metazoa</taxon>
        <taxon>Chordata</taxon>
        <taxon>Craniata</taxon>
        <taxon>Vertebrata</taxon>
        <taxon>Euteleostomi</taxon>
        <taxon>Actinopterygii</taxon>
        <taxon>Neopterygii</taxon>
        <taxon>Teleostei</taxon>
        <taxon>Neoteleostei</taxon>
        <taxon>Acanthomorphata</taxon>
        <taxon>Ovalentaria</taxon>
        <taxon>Atherinomorphae</taxon>
        <taxon>Cyprinodontiformes</taxon>
        <taxon>Goodeidae</taxon>
        <taxon>Ameca</taxon>
    </lineage>
</organism>
<dbReference type="Proteomes" id="UP001469553">
    <property type="component" value="Unassembled WGS sequence"/>
</dbReference>
<name>A0ABV0XSN1_9TELE</name>
<sequence>EADGTEEESPKRQLVLSYAEPNNFKLAEMDEQSVEVVWLLSLSRCLSDVRSAAAVGVELSSDSLQSIAEVFRCFICMEKLRDARLCPHCSKLCCFSCIRVSEVTTTRNWPVFFARPSFYQPSATNTFTDCLF</sequence>
<protein>
    <submittedName>
        <fullName evidence="1">Uncharacterized protein</fullName>
    </submittedName>
</protein>
<evidence type="ECO:0000313" key="1">
    <source>
        <dbReference type="EMBL" id="MEQ2284484.1"/>
    </source>
</evidence>
<reference evidence="1 2" key="1">
    <citation type="submission" date="2021-06" db="EMBL/GenBank/DDBJ databases">
        <authorList>
            <person name="Palmer J.M."/>
        </authorList>
    </citation>
    <scope>NUCLEOTIDE SEQUENCE [LARGE SCALE GENOMIC DNA]</scope>
    <source>
        <strain evidence="1 2">AS_MEX2019</strain>
        <tissue evidence="1">Muscle</tissue>
    </source>
</reference>
<dbReference type="PANTHER" id="PTHR36754:SF2">
    <property type="entry name" value="E3 UBIQUITIN-PROTEIN LIGASE TRIM37"/>
    <property type="match status" value="1"/>
</dbReference>
<dbReference type="Gene3D" id="3.30.40.10">
    <property type="entry name" value="Zinc/RING finger domain, C3HC4 (zinc finger)"/>
    <property type="match status" value="1"/>
</dbReference>
<keyword evidence="2" id="KW-1185">Reference proteome</keyword>
<gene>
    <name evidence="1" type="ORF">AMECASPLE_022078</name>
</gene>